<organism evidence="3 4">
    <name type="scientific">Sporosarcina siberiensis</name>
    <dbReference type="NCBI Taxonomy" id="1365606"/>
    <lineage>
        <taxon>Bacteria</taxon>
        <taxon>Bacillati</taxon>
        <taxon>Bacillota</taxon>
        <taxon>Bacilli</taxon>
        <taxon>Bacillales</taxon>
        <taxon>Caryophanaceae</taxon>
        <taxon>Sporosarcina</taxon>
    </lineage>
</organism>
<feature type="transmembrane region" description="Helical" evidence="1">
    <location>
        <begin position="313"/>
        <end position="336"/>
    </location>
</feature>
<keyword evidence="4" id="KW-1185">Reference proteome</keyword>
<feature type="transmembrane region" description="Helical" evidence="1">
    <location>
        <begin position="139"/>
        <end position="156"/>
    </location>
</feature>
<evidence type="ECO:0000313" key="4">
    <source>
        <dbReference type="Proteomes" id="UP001597218"/>
    </source>
</evidence>
<evidence type="ECO:0000259" key="2">
    <source>
        <dbReference type="Pfam" id="PF04235"/>
    </source>
</evidence>
<feature type="transmembrane region" description="Helical" evidence="1">
    <location>
        <begin position="342"/>
        <end position="365"/>
    </location>
</feature>
<sequence length="383" mass="44014">MSLTIKRIGSIDGIRGWSLFGILLANLLIFQYGIFGKDEISYFDLSQSNLFFYYFVKIFIEGAFMPIFTFLFGYSLILMRNSLERKQLRIKWHLFRRFIVLMILGGLHSTFLWEGDILFVYGLMGIFLLMFVNRKPKTLLIWGVLLFAAFSIISLFDSGEDFELTNPEKIETYLDETWIIYGTGTYAEIKDHRNNVDPMELSGGEAVLLLILMPVLLVPMFLFGMYAAHRKWLLDPLKEKQQYLIWLLILIPLGLLLKAAPYLFNEAGWSFGMSGIGGTVLPIGYICLFAFAYSKLHTHRLLIAFENVGKLSLTNYIMQTIICTFIFYGYGIGLFAKLGVTASLFLGILIFSVQVMVSTLYLKLFNQGPLEKLMRVFVYLKIH</sequence>
<dbReference type="InterPro" id="IPR052529">
    <property type="entry name" value="Bact_Transport_Assoc"/>
</dbReference>
<proteinExistence type="predicted"/>
<feature type="transmembrane region" description="Helical" evidence="1">
    <location>
        <begin position="54"/>
        <end position="74"/>
    </location>
</feature>
<comment type="caution">
    <text evidence="3">The sequence shown here is derived from an EMBL/GenBank/DDBJ whole genome shotgun (WGS) entry which is preliminary data.</text>
</comment>
<evidence type="ECO:0000313" key="3">
    <source>
        <dbReference type="EMBL" id="MFD1927742.1"/>
    </source>
</evidence>
<dbReference type="RefSeq" id="WP_381536469.1">
    <property type="nucleotide sequence ID" value="NZ_JBHUGI010000015.1"/>
</dbReference>
<feature type="transmembrane region" description="Helical" evidence="1">
    <location>
        <begin position="243"/>
        <end position="264"/>
    </location>
</feature>
<feature type="transmembrane region" description="Helical" evidence="1">
    <location>
        <begin position="117"/>
        <end position="132"/>
    </location>
</feature>
<feature type="transmembrane region" description="Helical" evidence="1">
    <location>
        <begin position="206"/>
        <end position="228"/>
    </location>
</feature>
<dbReference type="Proteomes" id="UP001597218">
    <property type="component" value="Unassembled WGS sequence"/>
</dbReference>
<dbReference type="PANTHER" id="PTHR30590:SF2">
    <property type="entry name" value="INNER MEMBRANE PROTEIN"/>
    <property type="match status" value="1"/>
</dbReference>
<feature type="transmembrane region" description="Helical" evidence="1">
    <location>
        <begin position="16"/>
        <end position="34"/>
    </location>
</feature>
<feature type="transmembrane region" description="Helical" evidence="1">
    <location>
        <begin position="94"/>
        <end position="111"/>
    </location>
</feature>
<feature type="domain" description="DUF418" evidence="2">
    <location>
        <begin position="228"/>
        <end position="381"/>
    </location>
</feature>
<dbReference type="EMBL" id="JBHUGI010000015">
    <property type="protein sequence ID" value="MFD1927742.1"/>
    <property type="molecule type" value="Genomic_DNA"/>
</dbReference>
<name>A0ABW4SE13_9BACL</name>
<evidence type="ECO:0000256" key="1">
    <source>
        <dbReference type="SAM" id="Phobius"/>
    </source>
</evidence>
<dbReference type="InterPro" id="IPR007349">
    <property type="entry name" value="DUF418"/>
</dbReference>
<dbReference type="PANTHER" id="PTHR30590">
    <property type="entry name" value="INNER MEMBRANE PROTEIN"/>
    <property type="match status" value="1"/>
</dbReference>
<gene>
    <name evidence="3" type="ORF">ACFSFY_06665</name>
</gene>
<dbReference type="Pfam" id="PF04235">
    <property type="entry name" value="DUF418"/>
    <property type="match status" value="1"/>
</dbReference>
<keyword evidence="1" id="KW-0472">Membrane</keyword>
<accession>A0ABW4SE13</accession>
<feature type="transmembrane region" description="Helical" evidence="1">
    <location>
        <begin position="270"/>
        <end position="293"/>
    </location>
</feature>
<protein>
    <submittedName>
        <fullName evidence="3">DUF418 domain-containing protein</fullName>
    </submittedName>
</protein>
<reference evidence="4" key="1">
    <citation type="journal article" date="2019" name="Int. J. Syst. Evol. Microbiol.">
        <title>The Global Catalogue of Microorganisms (GCM) 10K type strain sequencing project: providing services to taxonomists for standard genome sequencing and annotation.</title>
        <authorList>
            <consortium name="The Broad Institute Genomics Platform"/>
            <consortium name="The Broad Institute Genome Sequencing Center for Infectious Disease"/>
            <person name="Wu L."/>
            <person name="Ma J."/>
        </authorList>
    </citation>
    <scope>NUCLEOTIDE SEQUENCE [LARGE SCALE GENOMIC DNA]</scope>
    <source>
        <strain evidence="4">CGMCC 4.7177</strain>
    </source>
</reference>
<keyword evidence="1" id="KW-1133">Transmembrane helix</keyword>
<keyword evidence="1" id="KW-0812">Transmembrane</keyword>